<comment type="cofactor">
    <cofactor evidence="2">
        <name>Mg(2+)</name>
        <dbReference type="ChEBI" id="CHEBI:18420"/>
    </cofactor>
</comment>
<dbReference type="GO" id="GO:0003824">
    <property type="term" value="F:catalytic activity"/>
    <property type="evidence" value="ECO:0007669"/>
    <property type="project" value="InterPro"/>
</dbReference>
<keyword evidence="2" id="KW-0460">Magnesium</keyword>
<dbReference type="AlphaFoldDB" id="A0A421AUE6"/>
<accession>A0A421AUE6</accession>
<dbReference type="PANTHER" id="PTHR11820:SF112">
    <property type="entry name" value="FUMARYLACETOACETATE HYDROLASE FAMILY PROTEIN (AFU_ORTHOLOGUE AFUA_1G02370)-RELATED"/>
    <property type="match status" value="1"/>
</dbReference>
<dbReference type="Proteomes" id="UP000282454">
    <property type="component" value="Unassembled WGS sequence"/>
</dbReference>
<evidence type="ECO:0000256" key="1">
    <source>
        <dbReference type="ARBA" id="ARBA00022723"/>
    </source>
</evidence>
<evidence type="ECO:0000256" key="2">
    <source>
        <dbReference type="PIRSR" id="PIRSR605493-1"/>
    </source>
</evidence>
<dbReference type="SUPFAM" id="SSF89562">
    <property type="entry name" value="RraA-like"/>
    <property type="match status" value="1"/>
</dbReference>
<dbReference type="InterPro" id="IPR011234">
    <property type="entry name" value="Fumarylacetoacetase-like_C"/>
</dbReference>
<dbReference type="EMBL" id="RCDD01000011">
    <property type="protein sequence ID" value="RLK53709.1"/>
    <property type="molecule type" value="Genomic_DNA"/>
</dbReference>
<comment type="caution">
    <text evidence="4">The sequence shown here is derived from an EMBL/GenBank/DDBJ whole genome shotgun (WGS) entry which is preliminary data.</text>
</comment>
<feature type="domain" description="Fumarylacetoacetase-like C-terminal" evidence="3">
    <location>
        <begin position="12"/>
        <end position="206"/>
    </location>
</feature>
<dbReference type="NCBIfam" id="NF006093">
    <property type="entry name" value="PRK08245.1"/>
    <property type="match status" value="1"/>
</dbReference>
<feature type="binding site" evidence="2">
    <location>
        <position position="355"/>
    </location>
    <ligand>
        <name>substrate</name>
    </ligand>
</feature>
<dbReference type="NCBIfam" id="NF009399">
    <property type="entry name" value="PRK12764.1"/>
    <property type="match status" value="1"/>
</dbReference>
<dbReference type="RefSeq" id="WP_121394911.1">
    <property type="nucleotide sequence ID" value="NZ_RCDD01000011.1"/>
</dbReference>
<evidence type="ECO:0000259" key="3">
    <source>
        <dbReference type="Pfam" id="PF01557"/>
    </source>
</evidence>
<dbReference type="InterPro" id="IPR036663">
    <property type="entry name" value="Fumarylacetoacetase_C_sf"/>
</dbReference>
<sequence>MSAHPLGLQPSKIIAVHLNYRSRAAERGRFPEEPSYFVKPPSSLSHTGADLVRPKGTVLSAFEGEIAVVIGKRAKNVSRAQALDHVKGVAAANDFGVHDLRYADRGSNLRSKGADGYTPVGPVLLDPRTADLTLRTWVNGVLVQEAKVDDLLFDFAYLIADLSRTITLEPDDIILCGTPTGATVVEPGDVVEVAVGDSERLVNTVVEADTELPKPGARPQVTPTDRSIAYGNDVPAIKAETEAALRQVSTATLSSQLRKRGLNHTFLTGLAPARPDLRMVGTAHTLRYLPLREDMFDQRGGGMNAQKRAVEAIGDGQVLVIDCRDEHGAGTIGDILALRAARRGAVGIVTDGCLRDSPSFRELEIPTYSAGAHAAVLGRKHVPWEIGVDVACAGVLVRPGDVLVGDGEGVILIPPAIVDEVAADALEMERQEKFILARVDEGESVDGLYPLGPRWREAYDSWDGQ</sequence>
<dbReference type="OrthoDB" id="9805307at2"/>
<feature type="binding site" evidence="2">
    <location>
        <begin position="333"/>
        <end position="336"/>
    </location>
    <ligand>
        <name>substrate</name>
    </ligand>
</feature>
<organism evidence="4 5">
    <name type="scientific">Actinokineospora cianjurensis</name>
    <dbReference type="NCBI Taxonomy" id="585224"/>
    <lineage>
        <taxon>Bacteria</taxon>
        <taxon>Bacillati</taxon>
        <taxon>Actinomycetota</taxon>
        <taxon>Actinomycetes</taxon>
        <taxon>Pseudonocardiales</taxon>
        <taxon>Pseudonocardiaceae</taxon>
        <taxon>Actinokineospora</taxon>
    </lineage>
</organism>
<protein>
    <submittedName>
        <fullName evidence="4">2-keto-4-pentenoate hydratase/2-oxohepta-3-ene-1,7-dioic acid hydratase in catechol pathway</fullName>
    </submittedName>
</protein>
<dbReference type="InterPro" id="IPR005493">
    <property type="entry name" value="RraA/RraA-like"/>
</dbReference>
<evidence type="ECO:0000313" key="4">
    <source>
        <dbReference type="EMBL" id="RLK53709.1"/>
    </source>
</evidence>
<feature type="binding site" evidence="2">
    <location>
        <position position="356"/>
    </location>
    <ligand>
        <name>Mg(2+)</name>
        <dbReference type="ChEBI" id="CHEBI:18420"/>
    </ligand>
</feature>
<dbReference type="CDD" id="cd16841">
    <property type="entry name" value="RraA_family"/>
    <property type="match status" value="1"/>
</dbReference>
<dbReference type="GO" id="GO:0046872">
    <property type="term" value="F:metal ion binding"/>
    <property type="evidence" value="ECO:0007669"/>
    <property type="project" value="UniProtKB-KW"/>
</dbReference>
<gene>
    <name evidence="4" type="ORF">CLV68_6632</name>
</gene>
<dbReference type="Gene3D" id="3.90.850.10">
    <property type="entry name" value="Fumarylacetoacetase-like, C-terminal domain"/>
    <property type="match status" value="1"/>
</dbReference>
<dbReference type="SUPFAM" id="SSF56529">
    <property type="entry name" value="FAH"/>
    <property type="match status" value="1"/>
</dbReference>
<keyword evidence="5" id="KW-1185">Reference proteome</keyword>
<dbReference type="PANTHER" id="PTHR11820">
    <property type="entry name" value="ACYLPYRUVASE"/>
    <property type="match status" value="1"/>
</dbReference>
<name>A0A421AUE6_9PSEU</name>
<keyword evidence="1 2" id="KW-0479">Metal-binding</keyword>
<dbReference type="InterPro" id="IPR036704">
    <property type="entry name" value="RraA/RraA-like_sf"/>
</dbReference>
<reference evidence="4 5" key="1">
    <citation type="submission" date="2018-10" db="EMBL/GenBank/DDBJ databases">
        <title>Genomic Encyclopedia of Archaeal and Bacterial Type Strains, Phase II (KMG-II): from individual species to whole genera.</title>
        <authorList>
            <person name="Goeker M."/>
        </authorList>
    </citation>
    <scope>NUCLEOTIDE SEQUENCE [LARGE SCALE GENOMIC DNA]</scope>
    <source>
        <strain evidence="4 5">DSM 45657</strain>
    </source>
</reference>
<dbReference type="Gene3D" id="3.50.30.40">
    <property type="entry name" value="Ribonuclease E inhibitor RraA/RraA-like"/>
    <property type="match status" value="1"/>
</dbReference>
<dbReference type="Pfam" id="PF03737">
    <property type="entry name" value="RraA-like"/>
    <property type="match status" value="1"/>
</dbReference>
<dbReference type="Pfam" id="PF01557">
    <property type="entry name" value="FAA_hydrolase"/>
    <property type="match status" value="1"/>
</dbReference>
<proteinExistence type="predicted"/>
<evidence type="ECO:0000313" key="5">
    <source>
        <dbReference type="Proteomes" id="UP000282454"/>
    </source>
</evidence>